<sequence length="43" mass="5058">MPRGFQMRCPTSSYIWVRCSGVHILLVMKHTKACKQSKMHSHR</sequence>
<protein>
    <submittedName>
        <fullName evidence="1">Uncharacterized protein</fullName>
    </submittedName>
</protein>
<reference evidence="1" key="1">
    <citation type="submission" date="2014-11" db="EMBL/GenBank/DDBJ databases">
        <authorList>
            <person name="Amaro Gonzalez C."/>
        </authorList>
    </citation>
    <scope>NUCLEOTIDE SEQUENCE</scope>
</reference>
<dbReference type="EMBL" id="GBXM01047676">
    <property type="protein sequence ID" value="JAH60901.1"/>
    <property type="molecule type" value="Transcribed_RNA"/>
</dbReference>
<organism evidence="1">
    <name type="scientific">Anguilla anguilla</name>
    <name type="common">European freshwater eel</name>
    <name type="synonym">Muraena anguilla</name>
    <dbReference type="NCBI Taxonomy" id="7936"/>
    <lineage>
        <taxon>Eukaryota</taxon>
        <taxon>Metazoa</taxon>
        <taxon>Chordata</taxon>
        <taxon>Craniata</taxon>
        <taxon>Vertebrata</taxon>
        <taxon>Euteleostomi</taxon>
        <taxon>Actinopterygii</taxon>
        <taxon>Neopterygii</taxon>
        <taxon>Teleostei</taxon>
        <taxon>Anguilliformes</taxon>
        <taxon>Anguillidae</taxon>
        <taxon>Anguilla</taxon>
    </lineage>
</organism>
<proteinExistence type="predicted"/>
<evidence type="ECO:0000313" key="1">
    <source>
        <dbReference type="EMBL" id="JAH60901.1"/>
    </source>
</evidence>
<accession>A0A0E9U509</accession>
<dbReference type="AlphaFoldDB" id="A0A0E9U509"/>
<reference evidence="1" key="2">
    <citation type="journal article" date="2015" name="Fish Shellfish Immunol.">
        <title>Early steps in the European eel (Anguilla anguilla)-Vibrio vulnificus interaction in the gills: Role of the RtxA13 toxin.</title>
        <authorList>
            <person name="Callol A."/>
            <person name="Pajuelo D."/>
            <person name="Ebbesson L."/>
            <person name="Teles M."/>
            <person name="MacKenzie S."/>
            <person name="Amaro C."/>
        </authorList>
    </citation>
    <scope>NUCLEOTIDE SEQUENCE</scope>
</reference>
<name>A0A0E9U509_ANGAN</name>